<dbReference type="InterPro" id="IPR000847">
    <property type="entry name" value="LysR_HTH_N"/>
</dbReference>
<keyword evidence="4" id="KW-0804">Transcription</keyword>
<evidence type="ECO:0000313" key="6">
    <source>
        <dbReference type="EMBL" id="WIT13880.1"/>
    </source>
</evidence>
<evidence type="ECO:0000256" key="2">
    <source>
        <dbReference type="ARBA" id="ARBA00023015"/>
    </source>
</evidence>
<dbReference type="EMBL" id="CP116346">
    <property type="protein sequence ID" value="WIT13880.1"/>
    <property type="molecule type" value="Genomic_DNA"/>
</dbReference>
<dbReference type="PANTHER" id="PTHR30537:SF35">
    <property type="entry name" value="TRANSCRIPTIONAL REGULATORY PROTEIN"/>
    <property type="match status" value="1"/>
</dbReference>
<dbReference type="Pfam" id="PF03466">
    <property type="entry name" value="LysR_substrate"/>
    <property type="match status" value="1"/>
</dbReference>
<protein>
    <submittedName>
        <fullName evidence="6">LysR family transcriptional regulator</fullName>
    </submittedName>
</protein>
<dbReference type="RefSeq" id="WP_285235000.1">
    <property type="nucleotide sequence ID" value="NZ_CP116346.1"/>
</dbReference>
<dbReference type="CDD" id="cd08422">
    <property type="entry name" value="PBP2_CrgA_like"/>
    <property type="match status" value="1"/>
</dbReference>
<feature type="domain" description="HTH lysR-type" evidence="5">
    <location>
        <begin position="1"/>
        <end position="59"/>
    </location>
</feature>
<dbReference type="GO" id="GO:0006351">
    <property type="term" value="P:DNA-templated transcription"/>
    <property type="evidence" value="ECO:0007669"/>
    <property type="project" value="TreeGrafter"/>
</dbReference>
<keyword evidence="2" id="KW-0805">Transcription regulation</keyword>
<dbReference type="InterPro" id="IPR058163">
    <property type="entry name" value="LysR-type_TF_proteobact-type"/>
</dbReference>
<dbReference type="InterPro" id="IPR036388">
    <property type="entry name" value="WH-like_DNA-bd_sf"/>
</dbReference>
<evidence type="ECO:0000256" key="3">
    <source>
        <dbReference type="ARBA" id="ARBA00023125"/>
    </source>
</evidence>
<dbReference type="InterPro" id="IPR036390">
    <property type="entry name" value="WH_DNA-bd_sf"/>
</dbReference>
<keyword evidence="3" id="KW-0238">DNA-binding</keyword>
<gene>
    <name evidence="6" type="ORF">PFX98_09715</name>
</gene>
<dbReference type="Gene3D" id="1.10.10.10">
    <property type="entry name" value="Winged helix-like DNA-binding domain superfamily/Winged helix DNA-binding domain"/>
    <property type="match status" value="1"/>
</dbReference>
<evidence type="ECO:0000313" key="7">
    <source>
        <dbReference type="Proteomes" id="UP001177769"/>
    </source>
</evidence>
<dbReference type="InterPro" id="IPR005119">
    <property type="entry name" value="LysR_subst-bd"/>
</dbReference>
<dbReference type="GO" id="GO:0043565">
    <property type="term" value="F:sequence-specific DNA binding"/>
    <property type="evidence" value="ECO:0007669"/>
    <property type="project" value="TreeGrafter"/>
</dbReference>
<proteinExistence type="inferred from homology"/>
<dbReference type="KEGG" id="pais:PFX98_09715"/>
<dbReference type="SUPFAM" id="SSF46785">
    <property type="entry name" value="Winged helix' DNA-binding domain"/>
    <property type="match status" value="1"/>
</dbReference>
<keyword evidence="7" id="KW-1185">Reference proteome</keyword>
<dbReference type="PROSITE" id="PS50931">
    <property type="entry name" value="HTH_LYSR"/>
    <property type="match status" value="1"/>
</dbReference>
<dbReference type="Pfam" id="PF00126">
    <property type="entry name" value="HTH_1"/>
    <property type="match status" value="1"/>
</dbReference>
<evidence type="ECO:0000256" key="1">
    <source>
        <dbReference type="ARBA" id="ARBA00009437"/>
    </source>
</evidence>
<dbReference type="FunFam" id="1.10.10.10:FF:000001">
    <property type="entry name" value="LysR family transcriptional regulator"/>
    <property type="match status" value="1"/>
</dbReference>
<organism evidence="6 7">
    <name type="scientific">Paucibacter sediminis</name>
    <dbReference type="NCBI Taxonomy" id="3019553"/>
    <lineage>
        <taxon>Bacteria</taxon>
        <taxon>Pseudomonadati</taxon>
        <taxon>Pseudomonadota</taxon>
        <taxon>Betaproteobacteria</taxon>
        <taxon>Burkholderiales</taxon>
        <taxon>Sphaerotilaceae</taxon>
        <taxon>Roseateles</taxon>
    </lineage>
</organism>
<dbReference type="AlphaFoldDB" id="A0AA95SQU8"/>
<evidence type="ECO:0000256" key="4">
    <source>
        <dbReference type="ARBA" id="ARBA00023163"/>
    </source>
</evidence>
<evidence type="ECO:0000259" key="5">
    <source>
        <dbReference type="PROSITE" id="PS50931"/>
    </source>
</evidence>
<dbReference type="Proteomes" id="UP001177769">
    <property type="component" value="Chromosome"/>
</dbReference>
<name>A0AA95SQU8_9BURK</name>
<comment type="similarity">
    <text evidence="1">Belongs to the LysR transcriptional regulatory family.</text>
</comment>
<reference evidence="6" key="1">
    <citation type="submission" date="2023-01" db="EMBL/GenBank/DDBJ databases">
        <title>Whole genome sequence of Paucibacter sp. S2-9 isolated from pond sediment.</title>
        <authorList>
            <person name="Jung J.Y."/>
        </authorList>
    </citation>
    <scope>NUCLEOTIDE SEQUENCE</scope>
    <source>
        <strain evidence="6">S2-9</strain>
    </source>
</reference>
<sequence length="303" mass="32954">MDRLKAAQVFVAVVERGSLTAAAEALGLSRAMASRHLEAVEQWLGARLLQRSTRRLSLTDAGAEALPRCRQLVELAEEAEQAASARQLSVHGRLRVAASMSFAQQHLAPAAAAFLALHPRTQIEVLVSEQAVNLVEDRIDLALRISNQLDPALIARRLTLCRSVLCAAPAYLREHPAPAQPGELLAHACVAHARFGSEAWSLQNAQGERLLQPLPPPRLLANEALLLQQAVLAGAGIGLLPTYLVGPALAAGTLLRVLPGWEPEQLGVHAVYTSRRHQPLLLRSFVDFLAERFDPSLPYWDRL</sequence>
<dbReference type="SUPFAM" id="SSF53850">
    <property type="entry name" value="Periplasmic binding protein-like II"/>
    <property type="match status" value="1"/>
</dbReference>
<dbReference type="PANTHER" id="PTHR30537">
    <property type="entry name" value="HTH-TYPE TRANSCRIPTIONAL REGULATOR"/>
    <property type="match status" value="1"/>
</dbReference>
<accession>A0AA95SQU8</accession>
<dbReference type="GO" id="GO:0003700">
    <property type="term" value="F:DNA-binding transcription factor activity"/>
    <property type="evidence" value="ECO:0007669"/>
    <property type="project" value="InterPro"/>
</dbReference>
<dbReference type="Gene3D" id="3.40.190.290">
    <property type="match status" value="1"/>
</dbReference>